<evidence type="ECO:0000256" key="2">
    <source>
        <dbReference type="SAM" id="Phobius"/>
    </source>
</evidence>
<feature type="transmembrane region" description="Helical" evidence="2">
    <location>
        <begin position="168"/>
        <end position="186"/>
    </location>
</feature>
<keyword evidence="2" id="KW-0812">Transmembrane</keyword>
<keyword evidence="2" id="KW-0472">Membrane</keyword>
<dbReference type="AlphaFoldDB" id="A0A8H3ZTH8"/>
<proteinExistence type="predicted"/>
<feature type="compositionally biased region" description="Polar residues" evidence="1">
    <location>
        <begin position="1"/>
        <end position="12"/>
    </location>
</feature>
<reference evidence="3 4" key="1">
    <citation type="submission" date="2019-12" db="EMBL/GenBank/DDBJ databases">
        <title>A genome sequence resource for the geographically widespread anthracnose pathogen Colletotrichum asianum.</title>
        <authorList>
            <person name="Meng Y."/>
        </authorList>
    </citation>
    <scope>NUCLEOTIDE SEQUENCE [LARGE SCALE GENOMIC DNA]</scope>
    <source>
        <strain evidence="3 4">ICMP 18580</strain>
    </source>
</reference>
<evidence type="ECO:0000313" key="4">
    <source>
        <dbReference type="Proteomes" id="UP000434172"/>
    </source>
</evidence>
<organism evidence="3 4">
    <name type="scientific">Colletotrichum asianum</name>
    <dbReference type="NCBI Taxonomy" id="702518"/>
    <lineage>
        <taxon>Eukaryota</taxon>
        <taxon>Fungi</taxon>
        <taxon>Dikarya</taxon>
        <taxon>Ascomycota</taxon>
        <taxon>Pezizomycotina</taxon>
        <taxon>Sordariomycetes</taxon>
        <taxon>Hypocreomycetidae</taxon>
        <taxon>Glomerellales</taxon>
        <taxon>Glomerellaceae</taxon>
        <taxon>Colletotrichum</taxon>
        <taxon>Colletotrichum gloeosporioides species complex</taxon>
    </lineage>
</organism>
<gene>
    <name evidence="3" type="ORF">GQ607_009753</name>
</gene>
<keyword evidence="2" id="KW-1133">Transmembrane helix</keyword>
<accession>A0A8H3ZTH8</accession>
<comment type="caution">
    <text evidence="3">The sequence shown here is derived from an EMBL/GenBank/DDBJ whole genome shotgun (WGS) entry which is preliminary data.</text>
</comment>
<dbReference type="OrthoDB" id="5278722at2759"/>
<dbReference type="EMBL" id="WOWK01000056">
    <property type="protein sequence ID" value="KAF0322990.1"/>
    <property type="molecule type" value="Genomic_DNA"/>
</dbReference>
<feature type="region of interest" description="Disordered" evidence="1">
    <location>
        <begin position="1"/>
        <end position="29"/>
    </location>
</feature>
<feature type="region of interest" description="Disordered" evidence="1">
    <location>
        <begin position="470"/>
        <end position="496"/>
    </location>
</feature>
<keyword evidence="4" id="KW-1185">Reference proteome</keyword>
<sequence>MTVPTELTTTAHQSKDVQQRPPPQQLEPAPRFIPGLGIVDVRRQHKPSDAWRKPLPPFSPSNHCLYAAGMTGKNNRRKSIAGQRPLSDHWYSSPHQKPTKIPILRAISPTPNRYIDIAKIMSKELPRHERRSSSPSGLGGGSPFDCNLSLKTLLGFISTRVLRGGPRFVIQVILALFALIVLGRFFTSSSSDLINAPKWSWSPFGGSSEDANLAGGVRVVAFGSPDIATPVTGKGKGWTELFCEELGCSAHHSFVPKISLPAQALTAHEHYNETLQKVLRELEQEKAPGYDYDFILDQFPLAGAIADLAAQVDQFLAQPQERYLPKETIWVFSFGTWDVWTLAALPRDLGQGIVDLAVRALFAQVERVYQASLDPNSVAFSDFWAYQGAELIDKLNAMDTEGGEVDEREVENFRVVIPEISDVSLTPGWHAQRQSPPGPHTKAEQMTNAAHLTSRWNSEIRGRLDEWTRTADPQPKEGEERGQFGYIPASQRRSPKLRRAVKGMEPPAEGDALRVPFPRRVAAQVNHAEFVREAIVERQMRQHGLTDSVGRGNRTEQDRGVYFAETWTPCIWAKTSEMPEVDGGFSACDTPGDYLFHSPFTLSERAIQEAAKIAAADAREKLAFVDAVVEKEREQLLGGGEQTAKVKRNEKRGASTFQRMMKPNHALRIVESACPTLDVC</sequence>
<protein>
    <submittedName>
        <fullName evidence="3">Uncharacterized protein</fullName>
    </submittedName>
</protein>
<evidence type="ECO:0000256" key="1">
    <source>
        <dbReference type="SAM" id="MobiDB-lite"/>
    </source>
</evidence>
<feature type="compositionally biased region" description="Basic and acidic residues" evidence="1">
    <location>
        <begin position="470"/>
        <end position="482"/>
    </location>
</feature>
<evidence type="ECO:0000313" key="3">
    <source>
        <dbReference type="EMBL" id="KAF0322990.1"/>
    </source>
</evidence>
<dbReference type="Proteomes" id="UP000434172">
    <property type="component" value="Unassembled WGS sequence"/>
</dbReference>
<name>A0A8H3ZTH8_9PEZI</name>